<name>A0ABY3VNW2_9MYCO</name>
<dbReference type="Pfam" id="PF00378">
    <property type="entry name" value="ECH_1"/>
    <property type="match status" value="1"/>
</dbReference>
<dbReference type="Proteomes" id="UP001055336">
    <property type="component" value="Chromosome"/>
</dbReference>
<dbReference type="EMBL" id="CP092488">
    <property type="protein sequence ID" value="UMB71131.1"/>
    <property type="molecule type" value="Genomic_DNA"/>
</dbReference>
<dbReference type="CDD" id="cd06558">
    <property type="entry name" value="crotonase-like"/>
    <property type="match status" value="1"/>
</dbReference>
<dbReference type="InterPro" id="IPR029045">
    <property type="entry name" value="ClpP/crotonase-like_dom_sf"/>
</dbReference>
<proteinExistence type="inferred from homology"/>
<sequence>MSATEDRVAGAGQDEAVIYDVTSTGVAVLTLNRPDRLNTWGGDIATAFYAGLERAEDDPDVRVIVLTGRGKAFCAGARLGSMGSVTQSIGDTDGGRLASLIGDRQPYHLTTLCKPVVAAINGSCVGIGLTQALMCDIRFAAAGAKFAASFARRGLIAEYGVSWILPRLTGWGVALDLLLSGRTFLAEEAAELGLVKEVVPPEQLMARVMAYAEDIAQNCSPASMAIIKRQAYGDATREVADSNARSEVLLQESLKRPDVIEGITSFLDKRPPSFTGLRATDESCGTGKG</sequence>
<dbReference type="PANTHER" id="PTHR43684">
    <property type="match status" value="1"/>
</dbReference>
<dbReference type="Gene3D" id="3.90.226.10">
    <property type="entry name" value="2-enoyl-CoA Hydratase, Chain A, domain 1"/>
    <property type="match status" value="1"/>
</dbReference>
<dbReference type="InterPro" id="IPR051053">
    <property type="entry name" value="ECH/Chromodomain_protein"/>
</dbReference>
<evidence type="ECO:0000313" key="3">
    <source>
        <dbReference type="Proteomes" id="UP001055336"/>
    </source>
</evidence>
<accession>A0ABY3VNW2</accession>
<organism evidence="2 3">
    <name type="scientific">Mycobacterium paraterrae</name>
    <dbReference type="NCBI Taxonomy" id="577492"/>
    <lineage>
        <taxon>Bacteria</taxon>
        <taxon>Bacillati</taxon>
        <taxon>Actinomycetota</taxon>
        <taxon>Actinomycetes</taxon>
        <taxon>Mycobacteriales</taxon>
        <taxon>Mycobacteriaceae</taxon>
        <taxon>Mycobacterium</taxon>
    </lineage>
</organism>
<gene>
    <name evidence="2" type="ORF">MKK62_07645</name>
</gene>
<keyword evidence="2" id="KW-0456">Lyase</keyword>
<dbReference type="PANTHER" id="PTHR43684:SF4">
    <property type="entry name" value="ENOYL-COA HYDRATASE_ISOMERASE FAMILY PROTEIN (AFU_ORTHOLOGUE AFUA_1G01890)"/>
    <property type="match status" value="1"/>
</dbReference>
<reference evidence="2" key="1">
    <citation type="submission" date="2022-08" db="EMBL/GenBank/DDBJ databases">
        <title>Whole genome sequencing of non-tuberculosis mycobacteria type-strains.</title>
        <authorList>
            <person name="Igarashi Y."/>
            <person name="Osugi A."/>
            <person name="Mitarai S."/>
        </authorList>
    </citation>
    <scope>NUCLEOTIDE SEQUENCE</scope>
    <source>
        <strain evidence="2">DSM 45127</strain>
    </source>
</reference>
<dbReference type="RefSeq" id="WP_240262883.1">
    <property type="nucleotide sequence ID" value="NZ_CP092488.2"/>
</dbReference>
<protein>
    <submittedName>
        <fullName evidence="2">Enoyl-CoA hydratase</fullName>
        <ecNumber evidence="2">4.2.1.17</ecNumber>
    </submittedName>
</protein>
<dbReference type="EC" id="4.2.1.17" evidence="2"/>
<dbReference type="GO" id="GO:0004300">
    <property type="term" value="F:enoyl-CoA hydratase activity"/>
    <property type="evidence" value="ECO:0007669"/>
    <property type="project" value="UniProtKB-EC"/>
</dbReference>
<dbReference type="InterPro" id="IPR001753">
    <property type="entry name" value="Enoyl-CoA_hydra/iso"/>
</dbReference>
<keyword evidence="3" id="KW-1185">Reference proteome</keyword>
<dbReference type="NCBIfam" id="NF004857">
    <property type="entry name" value="PRK06210.1"/>
    <property type="match status" value="1"/>
</dbReference>
<dbReference type="SUPFAM" id="SSF52096">
    <property type="entry name" value="ClpP/crotonase"/>
    <property type="match status" value="1"/>
</dbReference>
<evidence type="ECO:0000313" key="2">
    <source>
        <dbReference type="EMBL" id="UMB71131.1"/>
    </source>
</evidence>
<comment type="similarity">
    <text evidence="1">Belongs to the enoyl-CoA hydratase/isomerase family.</text>
</comment>
<evidence type="ECO:0000256" key="1">
    <source>
        <dbReference type="ARBA" id="ARBA00005254"/>
    </source>
</evidence>